<accession>A0A1A9Z5U7</accession>
<dbReference type="VEuPathDB" id="VectorBase:GPAI004771"/>
<protein>
    <submittedName>
        <fullName evidence="1">Uncharacterized protein</fullName>
    </submittedName>
</protein>
<dbReference type="EnsemblMetazoa" id="GPAI004771-RA">
    <property type="protein sequence ID" value="GPAI004771-PA"/>
    <property type="gene ID" value="GPAI004771"/>
</dbReference>
<evidence type="ECO:0000313" key="1">
    <source>
        <dbReference type="EnsemblMetazoa" id="GPAI004771-PA"/>
    </source>
</evidence>
<dbReference type="Proteomes" id="UP000092445">
    <property type="component" value="Unassembled WGS sequence"/>
</dbReference>
<name>A0A1A9Z5U7_GLOPL</name>
<evidence type="ECO:0000313" key="2">
    <source>
        <dbReference type="Proteomes" id="UP000092445"/>
    </source>
</evidence>
<dbReference type="AlphaFoldDB" id="A0A1A9Z5U7"/>
<sequence length="188" mass="20514">MCKLGVCYVPVKSGVVSPTFDVRTVSDGLLVDSIVAALIELNNDAFLDNISITFTSSPIVPKEIKLSVKAFKRKSLVFALLNSAIAFSRIPFTKLIASDGICQSGFVKNLEGNEHVPKSLSLTARGTKLSCHLVRETPCDDVVKIKIFPIQGEDSEILYPVIGNKRIRHDITLKQAKVVGSLYEGTKH</sequence>
<keyword evidence="2" id="KW-1185">Reference proteome</keyword>
<reference evidence="2" key="1">
    <citation type="submission" date="2014-03" db="EMBL/GenBank/DDBJ databases">
        <authorList>
            <person name="Aksoy S."/>
            <person name="Warren W."/>
            <person name="Wilson R.K."/>
        </authorList>
    </citation>
    <scope>NUCLEOTIDE SEQUENCE [LARGE SCALE GENOMIC DNA]</scope>
    <source>
        <strain evidence="2">IAEA</strain>
    </source>
</reference>
<reference evidence="1" key="2">
    <citation type="submission" date="2020-05" db="UniProtKB">
        <authorList>
            <consortium name="EnsemblMetazoa"/>
        </authorList>
    </citation>
    <scope>IDENTIFICATION</scope>
    <source>
        <strain evidence="1">IAEA</strain>
    </source>
</reference>
<proteinExistence type="predicted"/>
<organism evidence="1 2">
    <name type="scientific">Glossina pallidipes</name>
    <name type="common">Tsetse fly</name>
    <dbReference type="NCBI Taxonomy" id="7398"/>
    <lineage>
        <taxon>Eukaryota</taxon>
        <taxon>Metazoa</taxon>
        <taxon>Ecdysozoa</taxon>
        <taxon>Arthropoda</taxon>
        <taxon>Hexapoda</taxon>
        <taxon>Insecta</taxon>
        <taxon>Pterygota</taxon>
        <taxon>Neoptera</taxon>
        <taxon>Endopterygota</taxon>
        <taxon>Diptera</taxon>
        <taxon>Brachycera</taxon>
        <taxon>Muscomorpha</taxon>
        <taxon>Hippoboscoidea</taxon>
        <taxon>Glossinidae</taxon>
        <taxon>Glossina</taxon>
    </lineage>
</organism>